<dbReference type="NCBIfam" id="NF000648">
    <property type="entry name" value="PRK00026.1"/>
    <property type="match status" value="1"/>
</dbReference>
<dbReference type="PIRSF" id="PIRSF000386">
    <property type="entry name" value="tRNA_mtase"/>
    <property type="match status" value="1"/>
</dbReference>
<dbReference type="AlphaFoldDB" id="A0A382ZKT9"/>
<comment type="catalytic activity">
    <reaction evidence="14">
        <text>guanosine(37) in tRNA + S-adenosyl-L-methionine = N(1)-methylguanosine(37) in tRNA + S-adenosyl-L-homocysteine + H(+)</text>
        <dbReference type="Rhea" id="RHEA:36899"/>
        <dbReference type="Rhea" id="RHEA-COMP:10145"/>
        <dbReference type="Rhea" id="RHEA-COMP:10147"/>
        <dbReference type="ChEBI" id="CHEBI:15378"/>
        <dbReference type="ChEBI" id="CHEBI:57856"/>
        <dbReference type="ChEBI" id="CHEBI:59789"/>
        <dbReference type="ChEBI" id="CHEBI:73542"/>
        <dbReference type="ChEBI" id="CHEBI:74269"/>
        <dbReference type="EC" id="2.1.1.228"/>
    </reaction>
</comment>
<evidence type="ECO:0000256" key="13">
    <source>
        <dbReference type="ARBA" id="ARBA00033392"/>
    </source>
</evidence>
<reference evidence="16" key="1">
    <citation type="submission" date="2018-05" db="EMBL/GenBank/DDBJ databases">
        <authorList>
            <person name="Lanie J.A."/>
            <person name="Ng W.-L."/>
            <person name="Kazmierczak K.M."/>
            <person name="Andrzejewski T.M."/>
            <person name="Davidsen T.M."/>
            <person name="Wayne K.J."/>
            <person name="Tettelin H."/>
            <person name="Glass J.I."/>
            <person name="Rusch D."/>
            <person name="Podicherti R."/>
            <person name="Tsui H.-C.T."/>
            <person name="Winkler M.E."/>
        </authorList>
    </citation>
    <scope>NUCLEOTIDE SEQUENCE</scope>
</reference>
<keyword evidence="11" id="KW-0819">tRNA processing</keyword>
<dbReference type="InterPro" id="IPR029028">
    <property type="entry name" value="Alpha/beta_knot_MTases"/>
</dbReference>
<dbReference type="Pfam" id="PF01746">
    <property type="entry name" value="tRNA_m1G_MT"/>
    <property type="match status" value="1"/>
</dbReference>
<keyword evidence="9" id="KW-0808">Transferase</keyword>
<sequence length="198" mass="21551">MMVQFHVLTLFPDIFQSPLAQGVVGRACENGLLGVSLHNIRDYTHDQHRTVDDYAFGGGPGMLMKPGPIFDGVKDLKGPGNLAEDVPIILLTPQGRTLTQHIVEDLAAEDHIVLICGRYEGVDSRVHQYLATDEISVGDYVLSGGELPAMVLIEAVARLVPGVLGSIESSQDDSFSKGLLQEPQFTRPSDYRGWVVPE</sequence>
<dbReference type="Gene3D" id="1.10.1270.20">
    <property type="entry name" value="tRNA(m1g37)methyltransferase, domain 2"/>
    <property type="match status" value="1"/>
</dbReference>
<proteinExistence type="inferred from homology"/>
<dbReference type="InterPro" id="IPR023148">
    <property type="entry name" value="tRNA_m1G_MeTrfase_C_sf"/>
</dbReference>
<dbReference type="NCBIfam" id="TIGR00088">
    <property type="entry name" value="trmD"/>
    <property type="match status" value="1"/>
</dbReference>
<comment type="subcellular location">
    <subcellularLocation>
        <location evidence="2">Cytoplasm</location>
    </subcellularLocation>
</comment>
<feature type="domain" description="tRNA methyltransferase TRMD/TRM10-type" evidence="15">
    <location>
        <begin position="4"/>
        <end position="198"/>
    </location>
</feature>
<dbReference type="CDD" id="cd18080">
    <property type="entry name" value="TrmD-like"/>
    <property type="match status" value="1"/>
</dbReference>
<dbReference type="GO" id="GO:0005829">
    <property type="term" value="C:cytosol"/>
    <property type="evidence" value="ECO:0007669"/>
    <property type="project" value="TreeGrafter"/>
</dbReference>
<evidence type="ECO:0000256" key="12">
    <source>
        <dbReference type="ARBA" id="ARBA00029736"/>
    </source>
</evidence>
<dbReference type="EMBL" id="UINC01184741">
    <property type="protein sequence ID" value="SVD96092.1"/>
    <property type="molecule type" value="Genomic_DNA"/>
</dbReference>
<dbReference type="InterPro" id="IPR016009">
    <property type="entry name" value="tRNA_MeTrfase_TRMD/TRM10"/>
</dbReference>
<dbReference type="InterPro" id="IPR002649">
    <property type="entry name" value="tRNA_m1G_MeTrfase_TrmD"/>
</dbReference>
<dbReference type="FunFam" id="3.40.1280.10:FF:000001">
    <property type="entry name" value="tRNA (guanine-N(1)-)-methyltransferase"/>
    <property type="match status" value="1"/>
</dbReference>
<evidence type="ECO:0000256" key="11">
    <source>
        <dbReference type="ARBA" id="ARBA00022694"/>
    </source>
</evidence>
<comment type="function">
    <text evidence="1">Specifically methylates guanosine-37 in various tRNAs.</text>
</comment>
<dbReference type="SUPFAM" id="SSF75217">
    <property type="entry name" value="alpha/beta knot"/>
    <property type="match status" value="1"/>
</dbReference>
<protein>
    <recommendedName>
        <fullName evidence="6">tRNA (guanine-N(1)-)-methyltransferase</fullName>
        <ecNumber evidence="5">2.1.1.228</ecNumber>
    </recommendedName>
    <alternativeName>
        <fullName evidence="12">M1G-methyltransferase</fullName>
    </alternativeName>
    <alternativeName>
        <fullName evidence="13">tRNA [GM37] methyltransferase</fullName>
    </alternativeName>
</protein>
<comment type="similarity">
    <text evidence="3">Belongs to the RNA methyltransferase TrmD family.</text>
</comment>
<dbReference type="EC" id="2.1.1.228" evidence="5"/>
<evidence type="ECO:0000256" key="4">
    <source>
        <dbReference type="ARBA" id="ARBA00011738"/>
    </source>
</evidence>
<accession>A0A382ZKT9</accession>
<dbReference type="PANTHER" id="PTHR46417:SF1">
    <property type="entry name" value="TRNA (GUANINE-N(1)-)-METHYLTRANSFERASE"/>
    <property type="match status" value="1"/>
</dbReference>
<evidence type="ECO:0000259" key="15">
    <source>
        <dbReference type="Pfam" id="PF01746"/>
    </source>
</evidence>
<dbReference type="GO" id="GO:0002939">
    <property type="term" value="P:tRNA N1-guanine methylation"/>
    <property type="evidence" value="ECO:0007669"/>
    <property type="project" value="TreeGrafter"/>
</dbReference>
<evidence type="ECO:0000256" key="5">
    <source>
        <dbReference type="ARBA" id="ARBA00012807"/>
    </source>
</evidence>
<keyword evidence="8" id="KW-0489">Methyltransferase</keyword>
<comment type="subunit">
    <text evidence="4">Homodimer.</text>
</comment>
<dbReference type="InterPro" id="IPR029026">
    <property type="entry name" value="tRNA_m1G_MTases_N"/>
</dbReference>
<evidence type="ECO:0000256" key="3">
    <source>
        <dbReference type="ARBA" id="ARBA00007630"/>
    </source>
</evidence>
<dbReference type="Gene3D" id="3.40.1280.10">
    <property type="match status" value="1"/>
</dbReference>
<keyword evidence="7" id="KW-0963">Cytoplasm</keyword>
<gene>
    <name evidence="16" type="ORF">METZ01_LOCUS448946</name>
</gene>
<evidence type="ECO:0000256" key="1">
    <source>
        <dbReference type="ARBA" id="ARBA00002634"/>
    </source>
</evidence>
<evidence type="ECO:0000256" key="7">
    <source>
        <dbReference type="ARBA" id="ARBA00022490"/>
    </source>
</evidence>
<evidence type="ECO:0000256" key="6">
    <source>
        <dbReference type="ARBA" id="ARBA00014679"/>
    </source>
</evidence>
<name>A0A382ZKT9_9ZZZZ</name>
<evidence type="ECO:0000256" key="14">
    <source>
        <dbReference type="ARBA" id="ARBA00047783"/>
    </source>
</evidence>
<keyword evidence="10" id="KW-0949">S-adenosyl-L-methionine</keyword>
<evidence type="ECO:0000256" key="9">
    <source>
        <dbReference type="ARBA" id="ARBA00022679"/>
    </source>
</evidence>
<organism evidence="16">
    <name type="scientific">marine metagenome</name>
    <dbReference type="NCBI Taxonomy" id="408172"/>
    <lineage>
        <taxon>unclassified sequences</taxon>
        <taxon>metagenomes</taxon>
        <taxon>ecological metagenomes</taxon>
    </lineage>
</organism>
<evidence type="ECO:0000256" key="10">
    <source>
        <dbReference type="ARBA" id="ARBA00022691"/>
    </source>
</evidence>
<dbReference type="GO" id="GO:0052906">
    <property type="term" value="F:tRNA (guanine(37)-N1)-methyltransferase activity"/>
    <property type="evidence" value="ECO:0007669"/>
    <property type="project" value="UniProtKB-EC"/>
</dbReference>
<evidence type="ECO:0000313" key="16">
    <source>
        <dbReference type="EMBL" id="SVD96092.1"/>
    </source>
</evidence>
<dbReference type="PANTHER" id="PTHR46417">
    <property type="entry name" value="TRNA (GUANINE-N(1)-)-METHYLTRANSFERASE"/>
    <property type="match status" value="1"/>
</dbReference>
<evidence type="ECO:0000256" key="8">
    <source>
        <dbReference type="ARBA" id="ARBA00022603"/>
    </source>
</evidence>
<dbReference type="HAMAP" id="MF_00605">
    <property type="entry name" value="TrmD"/>
    <property type="match status" value="1"/>
</dbReference>
<feature type="non-terminal residue" evidence="16">
    <location>
        <position position="198"/>
    </location>
</feature>
<evidence type="ECO:0000256" key="2">
    <source>
        <dbReference type="ARBA" id="ARBA00004496"/>
    </source>
</evidence>